<dbReference type="Proteomes" id="UP001331761">
    <property type="component" value="Unassembled WGS sequence"/>
</dbReference>
<dbReference type="EMBL" id="WIXE01014475">
    <property type="protein sequence ID" value="KAK5974265.1"/>
    <property type="molecule type" value="Genomic_DNA"/>
</dbReference>
<proteinExistence type="predicted"/>
<evidence type="ECO:0000313" key="1">
    <source>
        <dbReference type="EMBL" id="KAK5974265.1"/>
    </source>
</evidence>
<reference evidence="1 2" key="1">
    <citation type="submission" date="2019-10" db="EMBL/GenBank/DDBJ databases">
        <title>Assembly and Annotation for the nematode Trichostrongylus colubriformis.</title>
        <authorList>
            <person name="Martin J."/>
        </authorList>
    </citation>
    <scope>NUCLEOTIDE SEQUENCE [LARGE SCALE GENOMIC DNA]</scope>
    <source>
        <strain evidence="1">G859</strain>
        <tissue evidence="1">Whole worm</tissue>
    </source>
</reference>
<organism evidence="1 2">
    <name type="scientific">Trichostrongylus colubriformis</name>
    <name type="common">Black scour worm</name>
    <dbReference type="NCBI Taxonomy" id="6319"/>
    <lineage>
        <taxon>Eukaryota</taxon>
        <taxon>Metazoa</taxon>
        <taxon>Ecdysozoa</taxon>
        <taxon>Nematoda</taxon>
        <taxon>Chromadorea</taxon>
        <taxon>Rhabditida</taxon>
        <taxon>Rhabditina</taxon>
        <taxon>Rhabditomorpha</taxon>
        <taxon>Strongyloidea</taxon>
        <taxon>Trichostrongylidae</taxon>
        <taxon>Trichostrongylus</taxon>
    </lineage>
</organism>
<evidence type="ECO:0000313" key="2">
    <source>
        <dbReference type="Proteomes" id="UP001331761"/>
    </source>
</evidence>
<comment type="caution">
    <text evidence="1">The sequence shown here is derived from an EMBL/GenBank/DDBJ whole genome shotgun (WGS) entry which is preliminary data.</text>
</comment>
<dbReference type="AlphaFoldDB" id="A0AAN8F6Z3"/>
<protein>
    <submittedName>
        <fullName evidence="1">Uncharacterized protein</fullName>
    </submittedName>
</protein>
<accession>A0AAN8F6Z3</accession>
<keyword evidence="2" id="KW-1185">Reference proteome</keyword>
<name>A0AAN8F6Z3_TRICO</name>
<sequence length="107" mass="12146">MIASDDWQFDKFDCKLETLSVKSPTTKIRSISFPPWKGAKRRERKYEATNIKRDTKLEDLAVEDGPFSWATFANLVKPQFAAMEPKARCAAAQQLSAIFQIDPSTMS</sequence>
<gene>
    <name evidence="1" type="ORF">GCK32_018204</name>
</gene>